<evidence type="ECO:0000259" key="1">
    <source>
        <dbReference type="Pfam" id="PF02374"/>
    </source>
</evidence>
<comment type="caution">
    <text evidence="2">The sequence shown here is derived from an EMBL/GenBank/DDBJ whole genome shotgun (WGS) entry which is preliminary data.</text>
</comment>
<proteinExistence type="predicted"/>
<dbReference type="Gene3D" id="3.40.50.300">
    <property type="entry name" value="P-loop containing nucleotide triphosphate hydrolases"/>
    <property type="match status" value="1"/>
</dbReference>
<feature type="domain" description="ArsA/GET3 Anion-transporting ATPase-like" evidence="1">
    <location>
        <begin position="41"/>
        <end position="208"/>
    </location>
</feature>
<dbReference type="InterPro" id="IPR025723">
    <property type="entry name" value="ArsA/GET3_ATPase-like"/>
</dbReference>
<protein>
    <submittedName>
        <fullName evidence="2">ArsA-related P-loop ATPase</fullName>
    </submittedName>
</protein>
<dbReference type="PANTHER" id="PTHR10803:SF31">
    <property type="entry name" value="ATPASE RV3679-RELATED"/>
    <property type="match status" value="1"/>
</dbReference>
<dbReference type="Pfam" id="PF02374">
    <property type="entry name" value="ArsA_ATPase"/>
    <property type="match status" value="1"/>
</dbReference>
<dbReference type="InterPro" id="IPR027417">
    <property type="entry name" value="P-loop_NTPase"/>
</dbReference>
<dbReference type="EMBL" id="BAAAVS010000054">
    <property type="protein sequence ID" value="GAA3045233.1"/>
    <property type="molecule type" value="Genomic_DNA"/>
</dbReference>
<sequence length="362" mass="38388">MESSVSGRGLIARLYLVVTKSDSAVSGGSPHTWPTAAKRARLHFISGKGGTGKTTVAGALALALAQGGKRVLLVECEGRQGIAQLFDRPPLPPTDDLIATVEGGEVHGLAIDIEFALLEYLDMFYNLGFAGRAMKRIGAIDFVTTVAPGLRDVILTGKIKERIIATDKDGRQRYDAVVVDSPPTGRIGNFLDVTQAMADLTKTGPIRNQSDGVTKLLHSPDTVVHLVTLLEAMPIQETVEAVDELLAKGLRVGAIFVNRVVPELLPDGEIDAIAEGTIDAARIKTNLADAGIELDQDELAGLLTEAIEHAIRYQAQQVASGQLDAVENKEGAPVATVELPNLDGHDVASVYELAQVLRKAGV</sequence>
<evidence type="ECO:0000313" key="2">
    <source>
        <dbReference type="EMBL" id="GAA3045233.1"/>
    </source>
</evidence>
<dbReference type="SUPFAM" id="SSF52540">
    <property type="entry name" value="P-loop containing nucleoside triphosphate hydrolases"/>
    <property type="match status" value="1"/>
</dbReference>
<keyword evidence="3" id="KW-1185">Reference proteome</keyword>
<gene>
    <name evidence="2" type="ORF">GCM10010528_25640</name>
</gene>
<evidence type="ECO:0000313" key="3">
    <source>
        <dbReference type="Proteomes" id="UP001501035"/>
    </source>
</evidence>
<organism evidence="2 3">
    <name type="scientific">Gordonia defluvii</name>
    <dbReference type="NCBI Taxonomy" id="283718"/>
    <lineage>
        <taxon>Bacteria</taxon>
        <taxon>Bacillati</taxon>
        <taxon>Actinomycetota</taxon>
        <taxon>Actinomycetes</taxon>
        <taxon>Mycobacteriales</taxon>
        <taxon>Gordoniaceae</taxon>
        <taxon>Gordonia</taxon>
    </lineage>
</organism>
<dbReference type="Proteomes" id="UP001501035">
    <property type="component" value="Unassembled WGS sequence"/>
</dbReference>
<dbReference type="PANTHER" id="PTHR10803">
    <property type="entry name" value="ARSENICAL PUMP-DRIVING ATPASE ARSENITE-TRANSLOCATING ATPASE"/>
    <property type="match status" value="1"/>
</dbReference>
<dbReference type="InterPro" id="IPR016300">
    <property type="entry name" value="ATPase_ArsA/GET3"/>
</dbReference>
<reference evidence="3" key="1">
    <citation type="journal article" date="2019" name="Int. J. Syst. Evol. Microbiol.">
        <title>The Global Catalogue of Microorganisms (GCM) 10K type strain sequencing project: providing services to taxonomists for standard genome sequencing and annotation.</title>
        <authorList>
            <consortium name="The Broad Institute Genomics Platform"/>
            <consortium name="The Broad Institute Genome Sequencing Center for Infectious Disease"/>
            <person name="Wu L."/>
            <person name="Ma J."/>
        </authorList>
    </citation>
    <scope>NUCLEOTIDE SEQUENCE [LARGE SCALE GENOMIC DNA]</scope>
    <source>
        <strain evidence="3">JCM 14234</strain>
    </source>
</reference>
<accession>A0ABP6LLB2</accession>
<name>A0ABP6LLB2_9ACTN</name>
<dbReference type="RefSeq" id="WP_414651816.1">
    <property type="nucleotide sequence ID" value="NZ_BAAAVS010000054.1"/>
</dbReference>